<feature type="compositionally biased region" description="Polar residues" evidence="1">
    <location>
        <begin position="73"/>
        <end position="83"/>
    </location>
</feature>
<evidence type="ECO:0000313" key="3">
    <source>
        <dbReference type="EMBL" id="KAF9529516.1"/>
    </source>
</evidence>
<sequence>MPLSKSPKGSYKQSHLNPNRQPSSDSLSTGGVQQPSHPPLPSTNQPTNDAMSLPMFPGPPSPNTPYYPENSNLLQASSSTNNIGEAFMDLDDDDDPPPISRPSPQPLVQTGAHVPSPPHLPTSSSPPSKFSSNISSNASTNFHPSFSHPRQPNHPGLPSRSAPSFTTSGTRSRPVSYAPSEEVMLGLGLGSKINEMPFNLDKTHHLILYELPPSPHFQKRNPSKVSSFSGSMRGPMAYAYDPSADMNRPVDEEDRLHDPNARGYHDNSFPWRGVVNVAALVLMLIGMMALFLFYPIYTHYGDADRNERIQQIIDTNGMSKPFSIVHFPNGRYRLHPPPALIFRPTLYSMLPVSAPWILLILFNNSALVSYTTLFAHPIVIRFFAFLNAVDFRSVLSTAVAGDTSRIPPLEPVIDRNTGTPQP</sequence>
<dbReference type="AlphaFoldDB" id="A0A9P6JQS1"/>
<dbReference type="Proteomes" id="UP000807306">
    <property type="component" value="Unassembled WGS sequence"/>
</dbReference>
<gene>
    <name evidence="3" type="ORF">CPB83DRAFT_905922</name>
</gene>
<feature type="region of interest" description="Disordered" evidence="1">
    <location>
        <begin position="1"/>
        <end position="177"/>
    </location>
</feature>
<protein>
    <submittedName>
        <fullName evidence="3">Uncharacterized protein</fullName>
    </submittedName>
</protein>
<keyword evidence="4" id="KW-1185">Reference proteome</keyword>
<feature type="compositionally biased region" description="Low complexity" evidence="1">
    <location>
        <begin position="121"/>
        <end position="141"/>
    </location>
</feature>
<reference evidence="3" key="1">
    <citation type="submission" date="2020-11" db="EMBL/GenBank/DDBJ databases">
        <authorList>
            <consortium name="DOE Joint Genome Institute"/>
            <person name="Ahrendt S."/>
            <person name="Riley R."/>
            <person name="Andreopoulos W."/>
            <person name="Labutti K."/>
            <person name="Pangilinan J."/>
            <person name="Ruiz-Duenas F.J."/>
            <person name="Barrasa J.M."/>
            <person name="Sanchez-Garcia M."/>
            <person name="Camarero S."/>
            <person name="Miyauchi S."/>
            <person name="Serrano A."/>
            <person name="Linde D."/>
            <person name="Babiker R."/>
            <person name="Drula E."/>
            <person name="Ayuso-Fernandez I."/>
            <person name="Pacheco R."/>
            <person name="Padilla G."/>
            <person name="Ferreira P."/>
            <person name="Barriuso J."/>
            <person name="Kellner H."/>
            <person name="Castanera R."/>
            <person name="Alfaro M."/>
            <person name="Ramirez L."/>
            <person name="Pisabarro A.G."/>
            <person name="Kuo A."/>
            <person name="Tritt A."/>
            <person name="Lipzen A."/>
            <person name="He G."/>
            <person name="Yan M."/>
            <person name="Ng V."/>
            <person name="Cullen D."/>
            <person name="Martin F."/>
            <person name="Rosso M.-N."/>
            <person name="Henrissat B."/>
            <person name="Hibbett D."/>
            <person name="Martinez A.T."/>
            <person name="Grigoriev I.V."/>
        </authorList>
    </citation>
    <scope>NUCLEOTIDE SEQUENCE</scope>
    <source>
        <strain evidence="3">CBS 506.95</strain>
    </source>
</reference>
<dbReference type="EMBL" id="MU157845">
    <property type="protein sequence ID" value="KAF9529516.1"/>
    <property type="molecule type" value="Genomic_DNA"/>
</dbReference>
<evidence type="ECO:0000256" key="2">
    <source>
        <dbReference type="SAM" id="Phobius"/>
    </source>
</evidence>
<keyword evidence="2" id="KW-0472">Membrane</keyword>
<comment type="caution">
    <text evidence="3">The sequence shown here is derived from an EMBL/GenBank/DDBJ whole genome shotgun (WGS) entry which is preliminary data.</text>
</comment>
<keyword evidence="2" id="KW-0812">Transmembrane</keyword>
<keyword evidence="2" id="KW-1133">Transmembrane helix</keyword>
<feature type="compositionally biased region" description="Polar residues" evidence="1">
    <location>
        <begin position="11"/>
        <end position="35"/>
    </location>
</feature>
<evidence type="ECO:0000313" key="4">
    <source>
        <dbReference type="Proteomes" id="UP000807306"/>
    </source>
</evidence>
<feature type="transmembrane region" description="Helical" evidence="2">
    <location>
        <begin position="277"/>
        <end position="297"/>
    </location>
</feature>
<feature type="compositionally biased region" description="Polar residues" evidence="1">
    <location>
        <begin position="161"/>
        <end position="173"/>
    </location>
</feature>
<organism evidence="3 4">
    <name type="scientific">Crepidotus variabilis</name>
    <dbReference type="NCBI Taxonomy" id="179855"/>
    <lineage>
        <taxon>Eukaryota</taxon>
        <taxon>Fungi</taxon>
        <taxon>Dikarya</taxon>
        <taxon>Basidiomycota</taxon>
        <taxon>Agaricomycotina</taxon>
        <taxon>Agaricomycetes</taxon>
        <taxon>Agaricomycetidae</taxon>
        <taxon>Agaricales</taxon>
        <taxon>Agaricineae</taxon>
        <taxon>Crepidotaceae</taxon>
        <taxon>Crepidotus</taxon>
    </lineage>
</organism>
<accession>A0A9P6JQS1</accession>
<feature type="compositionally biased region" description="Pro residues" evidence="1">
    <location>
        <begin position="56"/>
        <end position="65"/>
    </location>
</feature>
<evidence type="ECO:0000256" key="1">
    <source>
        <dbReference type="SAM" id="MobiDB-lite"/>
    </source>
</evidence>
<name>A0A9P6JQS1_9AGAR</name>
<feature type="transmembrane region" description="Helical" evidence="2">
    <location>
        <begin position="340"/>
        <end position="361"/>
    </location>
</feature>
<proteinExistence type="predicted"/>
<dbReference type="OrthoDB" id="3057032at2759"/>
<feature type="transmembrane region" description="Helical" evidence="2">
    <location>
        <begin position="367"/>
        <end position="386"/>
    </location>
</feature>